<dbReference type="PANTHER" id="PTHR35552:SF1">
    <property type="entry name" value="MEDIATOR OF RNA POLYMERASE II TRANSCRIPTION SUBUNIT 8"/>
    <property type="match status" value="1"/>
</dbReference>
<name>A0AAW1P0C1_9CHLO</name>
<accession>A0AAW1P0C1</accession>
<feature type="region of interest" description="Disordered" evidence="1">
    <location>
        <begin position="154"/>
        <end position="201"/>
    </location>
</feature>
<sequence>MSSTVPGTLDAGARQARIGFVRQMNLRQLQERAQALARTLDGIIEALQLRAGQITWPDVLGQFTLLDLQYQQVVHQLSLQLKYHAVFPKAVNESNAAQLPVLLATKLLPDMDADEAALLARHAADAGHLPVSNQLGRVDALTTALNRAVGHLTAHSPQQAGSGALDPRGPQRQALSRSLRSTLAPKSAPSQTQPPTGDAAESFLLTALGRQKL</sequence>
<evidence type="ECO:0000256" key="1">
    <source>
        <dbReference type="SAM" id="MobiDB-lite"/>
    </source>
</evidence>
<dbReference type="Proteomes" id="UP001465755">
    <property type="component" value="Unassembled WGS sequence"/>
</dbReference>
<organism evidence="2 3">
    <name type="scientific">Symbiochloris irregularis</name>
    <dbReference type="NCBI Taxonomy" id="706552"/>
    <lineage>
        <taxon>Eukaryota</taxon>
        <taxon>Viridiplantae</taxon>
        <taxon>Chlorophyta</taxon>
        <taxon>core chlorophytes</taxon>
        <taxon>Trebouxiophyceae</taxon>
        <taxon>Trebouxiales</taxon>
        <taxon>Trebouxiaceae</taxon>
        <taxon>Symbiochloris</taxon>
    </lineage>
</organism>
<reference evidence="2 3" key="1">
    <citation type="journal article" date="2024" name="Nat. Commun.">
        <title>Phylogenomics reveals the evolutionary origins of lichenization in chlorophyte algae.</title>
        <authorList>
            <person name="Puginier C."/>
            <person name="Libourel C."/>
            <person name="Otte J."/>
            <person name="Skaloud P."/>
            <person name="Haon M."/>
            <person name="Grisel S."/>
            <person name="Petersen M."/>
            <person name="Berrin J.G."/>
            <person name="Delaux P.M."/>
            <person name="Dal Grande F."/>
            <person name="Keller J."/>
        </authorList>
    </citation>
    <scope>NUCLEOTIDE SEQUENCE [LARGE SCALE GENOMIC DNA]</scope>
    <source>
        <strain evidence="2 3">SAG 2036</strain>
    </source>
</reference>
<keyword evidence="3" id="KW-1185">Reference proteome</keyword>
<evidence type="ECO:0000313" key="3">
    <source>
        <dbReference type="Proteomes" id="UP001465755"/>
    </source>
</evidence>
<evidence type="ECO:0000313" key="2">
    <source>
        <dbReference type="EMBL" id="KAK9799736.1"/>
    </source>
</evidence>
<evidence type="ECO:0008006" key="4">
    <source>
        <dbReference type="Google" id="ProtNLM"/>
    </source>
</evidence>
<comment type="caution">
    <text evidence="2">The sequence shown here is derived from an EMBL/GenBank/DDBJ whole genome shotgun (WGS) entry which is preliminary data.</text>
</comment>
<dbReference type="InterPro" id="IPR038795">
    <property type="entry name" value="MED8_plant"/>
</dbReference>
<proteinExistence type="predicted"/>
<protein>
    <recommendedName>
        <fullName evidence="4">Mediator of RNA polymerase II transcription subunit 8</fullName>
    </recommendedName>
</protein>
<dbReference type="AlphaFoldDB" id="A0AAW1P0C1"/>
<dbReference type="GO" id="GO:0016592">
    <property type="term" value="C:mediator complex"/>
    <property type="evidence" value="ECO:0007669"/>
    <property type="project" value="InterPro"/>
</dbReference>
<gene>
    <name evidence="2" type="ORF">WJX73_006461</name>
</gene>
<dbReference type="EMBL" id="JALJOQ010000088">
    <property type="protein sequence ID" value="KAK9799736.1"/>
    <property type="molecule type" value="Genomic_DNA"/>
</dbReference>
<dbReference type="PANTHER" id="PTHR35552">
    <property type="entry name" value="MEDIATOR OF RNA POLYMERASE II TRANSCRIPTION SUBUNIT 8"/>
    <property type="match status" value="1"/>
</dbReference>